<sequence length="1262" mass="140190">MRLVPPALTSSPAAPCPSSMSVAGPEARGPWVHWAAFTAPFRVPVAACQRRGWRPLALRPRYLISLVCLMLTMLLSLEGLRQYSNREGGLVFFYDTDDVSAPQSFSYNYVPIIIALLLVMVWTVTDFDVLRLEPYFQLSRPQGAPATVLFINYNFGQTILTPINAARRRHWVVLWVSVVTLSIRMILPALQSTVFELRAVNVINQVSMKSWPDLVDLETQATWMLTQANNTADSLLSSSAEQLRRSRSNEYAVAPVEIPADAQEEETLWQLDQEVYWAQVSCEDVPLDNKLSVTVTTPEHGLGTVAWNATGIDLDDVYGSATTCKLDFSYDSVFFPGTDYLQVRYWEPVITSAAESEDTNRTQAFTATGCDPYDLYGMIIGVNATSSDASNDPDYAASGIAFACDIAYYKAQAGVSMHSNSSIEALTIKPATTQILTSTELNIDHFQALLSQWAPYTSDMLFIRENTTTGGRTVTELPVISQELGDLQPLLVLDTSTIMTKAEFEAKITRDVKQTFILTLGRLFDPDVSTIIPASRVTNQVAIAIVNFAALWSELILALATLTALYLLYLYRSRETFLQSDPGSIGAMCSIAADVFHPSNVLAEPNAEFHQFSTRQMRRIFKTARCHWRSDPSGDKLEILAEDGSPVQLGESLRVHVDPMPHFLVIPFFIIEFLALAAVIILMALVTSSLARDGRLRHLSQSDSSSLQVTLSFLPSVVASCVSSLCTSIHRNLSVLEPWVHLQRGKAPAKASLSLNYSSQSPFVIFFKSIRDRHVLLGLVSLACVVNMVLTVVAGGLFTQELNSSSMPTQDLTMNYSQSVFLRTDFAAEFTEYDLIQTSITSGVPMLSWTSPNQSFIPLHIHNRNPEVLYGATTLGVGAHLQCKSLSPAVGLVQNATSGHEYWRYTMFDNASHECIAAMPDLKSKDEGIALSIHFLSPSDSNQSEVCQTSSVLVVGRWHYKANTAITENNTVAVHCEPHVRMQNYSLLFDQKGQIDDQNPIANTSITAGEIYDNATVSLGQFNKVFAAIPESYVGNTTTRNGTYNISSYDWAGFLVARLYQQYDPDFDSLDVERLTDLTQVVYKWVYATYFSIWNEIYLEPLEHPLSATNATVIQSTWGMVPSVPSLTMALIIIVFDTLVVLVVFGTRRGRFRGPRMPRSLGAIIPWIAHSRMLGDFNDTHKWTSTQRRDHLSSLDKRYGFRHFMGPDGRWRFAVDEEPPDVKSPTENPQPGPPQNDAEGEANKSTSIQLQELSGLQPRTRN</sequence>
<dbReference type="OrthoDB" id="3248909at2759"/>
<feature type="transmembrane region" description="Helical" evidence="2">
    <location>
        <begin position="109"/>
        <end position="130"/>
    </location>
</feature>
<name>A0A9W9I0S3_9EURO</name>
<evidence type="ECO:0000256" key="2">
    <source>
        <dbReference type="SAM" id="Phobius"/>
    </source>
</evidence>
<feature type="compositionally biased region" description="Polar residues" evidence="1">
    <location>
        <begin position="1243"/>
        <end position="1262"/>
    </location>
</feature>
<dbReference type="Pfam" id="PF11915">
    <property type="entry name" value="DUF3433"/>
    <property type="match status" value="2"/>
</dbReference>
<dbReference type="GeneID" id="81429254"/>
<dbReference type="EMBL" id="JAPQKN010000004">
    <property type="protein sequence ID" value="KAJ5160950.1"/>
    <property type="molecule type" value="Genomic_DNA"/>
</dbReference>
<feature type="transmembrane region" description="Helical" evidence="2">
    <location>
        <begin position="60"/>
        <end position="77"/>
    </location>
</feature>
<evidence type="ECO:0000313" key="4">
    <source>
        <dbReference type="Proteomes" id="UP001149163"/>
    </source>
</evidence>
<organism evidence="3 4">
    <name type="scientific">Penicillium canariense</name>
    <dbReference type="NCBI Taxonomy" id="189055"/>
    <lineage>
        <taxon>Eukaryota</taxon>
        <taxon>Fungi</taxon>
        <taxon>Dikarya</taxon>
        <taxon>Ascomycota</taxon>
        <taxon>Pezizomycotina</taxon>
        <taxon>Eurotiomycetes</taxon>
        <taxon>Eurotiomycetidae</taxon>
        <taxon>Eurotiales</taxon>
        <taxon>Aspergillaceae</taxon>
        <taxon>Penicillium</taxon>
    </lineage>
</organism>
<keyword evidence="2" id="KW-0472">Membrane</keyword>
<gene>
    <name evidence="3" type="ORF">N7482_007954</name>
</gene>
<dbReference type="InterPro" id="IPR021840">
    <property type="entry name" value="DUF3433"/>
</dbReference>
<dbReference type="AlphaFoldDB" id="A0A9W9I0S3"/>
<feature type="transmembrane region" description="Helical" evidence="2">
    <location>
        <begin position="663"/>
        <end position="686"/>
    </location>
</feature>
<feature type="transmembrane region" description="Helical" evidence="2">
    <location>
        <begin position="1127"/>
        <end position="1147"/>
    </location>
</feature>
<dbReference type="Proteomes" id="UP001149163">
    <property type="component" value="Unassembled WGS sequence"/>
</dbReference>
<protein>
    <submittedName>
        <fullName evidence="3">Uncharacterized protein</fullName>
    </submittedName>
</protein>
<keyword evidence="2" id="KW-1133">Transmembrane helix</keyword>
<dbReference type="PANTHER" id="PTHR37544:SF3">
    <property type="entry name" value="SPRAY"/>
    <property type="match status" value="1"/>
</dbReference>
<keyword evidence="4" id="KW-1185">Reference proteome</keyword>
<dbReference type="PANTHER" id="PTHR37544">
    <property type="entry name" value="SPRAY-RELATED"/>
    <property type="match status" value="1"/>
</dbReference>
<evidence type="ECO:0000256" key="1">
    <source>
        <dbReference type="SAM" id="MobiDB-lite"/>
    </source>
</evidence>
<comment type="caution">
    <text evidence="3">The sequence shown here is derived from an EMBL/GenBank/DDBJ whole genome shotgun (WGS) entry which is preliminary data.</text>
</comment>
<feature type="transmembrane region" description="Helical" evidence="2">
    <location>
        <begin position="706"/>
        <end position="726"/>
    </location>
</feature>
<accession>A0A9W9I0S3</accession>
<reference evidence="3" key="2">
    <citation type="journal article" date="2023" name="IMA Fungus">
        <title>Comparative genomic study of the Penicillium genus elucidates a diverse pangenome and 15 lateral gene transfer events.</title>
        <authorList>
            <person name="Petersen C."/>
            <person name="Sorensen T."/>
            <person name="Nielsen M.R."/>
            <person name="Sondergaard T.E."/>
            <person name="Sorensen J.L."/>
            <person name="Fitzpatrick D.A."/>
            <person name="Frisvad J.C."/>
            <person name="Nielsen K.L."/>
        </authorList>
    </citation>
    <scope>NUCLEOTIDE SEQUENCE</scope>
    <source>
        <strain evidence="3">IBT 26290</strain>
    </source>
</reference>
<feature type="transmembrane region" description="Helical" evidence="2">
    <location>
        <begin position="541"/>
        <end position="569"/>
    </location>
</feature>
<keyword evidence="2" id="KW-0812">Transmembrane</keyword>
<dbReference type="RefSeq" id="XP_056542507.1">
    <property type="nucleotide sequence ID" value="XM_056690078.1"/>
</dbReference>
<reference evidence="3" key="1">
    <citation type="submission" date="2022-11" db="EMBL/GenBank/DDBJ databases">
        <authorList>
            <person name="Petersen C."/>
        </authorList>
    </citation>
    <scope>NUCLEOTIDE SEQUENCE</scope>
    <source>
        <strain evidence="3">IBT 26290</strain>
    </source>
</reference>
<evidence type="ECO:0000313" key="3">
    <source>
        <dbReference type="EMBL" id="KAJ5160950.1"/>
    </source>
</evidence>
<feature type="transmembrane region" description="Helical" evidence="2">
    <location>
        <begin position="171"/>
        <end position="190"/>
    </location>
</feature>
<proteinExistence type="predicted"/>
<feature type="transmembrane region" description="Helical" evidence="2">
    <location>
        <begin position="775"/>
        <end position="798"/>
    </location>
</feature>
<feature type="region of interest" description="Disordered" evidence="1">
    <location>
        <begin position="1216"/>
        <end position="1262"/>
    </location>
</feature>